<feature type="transmembrane region" description="Helical" evidence="8">
    <location>
        <begin position="287"/>
        <end position="310"/>
    </location>
</feature>
<dbReference type="GO" id="GO:0008137">
    <property type="term" value="F:NADH dehydrogenase (ubiquinone) activity"/>
    <property type="evidence" value="ECO:0007669"/>
    <property type="project" value="InterPro"/>
</dbReference>
<evidence type="ECO:0000259" key="9">
    <source>
        <dbReference type="Pfam" id="PF00361"/>
    </source>
</evidence>
<dbReference type="GO" id="GO:0042773">
    <property type="term" value="P:ATP synthesis coupled electron transport"/>
    <property type="evidence" value="ECO:0007669"/>
    <property type="project" value="InterPro"/>
</dbReference>
<evidence type="ECO:0000256" key="8">
    <source>
        <dbReference type="SAM" id="Phobius"/>
    </source>
</evidence>
<feature type="transmembrane region" description="Helical" evidence="8">
    <location>
        <begin position="96"/>
        <end position="117"/>
    </location>
</feature>
<keyword evidence="6 8" id="KW-0472">Membrane</keyword>
<dbReference type="GO" id="GO:0005886">
    <property type="term" value="C:plasma membrane"/>
    <property type="evidence" value="ECO:0007669"/>
    <property type="project" value="UniProtKB-SubCell"/>
</dbReference>
<feature type="transmembrane region" description="Helical" evidence="8">
    <location>
        <begin position="129"/>
        <end position="145"/>
    </location>
</feature>
<keyword evidence="5 10" id="KW-0560">Oxidoreductase</keyword>
<dbReference type="HOGENOM" id="CLU_007100_8_1_5"/>
<feature type="transmembrane region" description="Helical" evidence="8">
    <location>
        <begin position="359"/>
        <end position="379"/>
    </location>
</feature>
<dbReference type="EC" id="1.6.99.5" evidence="10"/>
<dbReference type="KEGG" id="rpc:RPC_0929"/>
<dbReference type="Pfam" id="PF00361">
    <property type="entry name" value="Proton_antipo_M"/>
    <property type="match status" value="1"/>
</dbReference>
<protein>
    <submittedName>
        <fullName evidence="10">NADH dehydrogenase (Quinone)</fullName>
        <ecNumber evidence="10">1.6.99.5</ecNumber>
    </submittedName>
</protein>
<evidence type="ECO:0000256" key="1">
    <source>
        <dbReference type="ARBA" id="ARBA00004651"/>
    </source>
</evidence>
<feature type="transmembrane region" description="Helical" evidence="8">
    <location>
        <begin position="223"/>
        <end position="246"/>
    </location>
</feature>
<accession>Q21AT7</accession>
<keyword evidence="2" id="KW-1003">Cell membrane</keyword>
<name>Q21AT7_RHOPB</name>
<dbReference type="NCBIfam" id="NF005086">
    <property type="entry name" value="PRK06521.1"/>
    <property type="match status" value="1"/>
</dbReference>
<dbReference type="InterPro" id="IPR001750">
    <property type="entry name" value="ND/Mrp_TM"/>
</dbReference>
<evidence type="ECO:0000256" key="5">
    <source>
        <dbReference type="ARBA" id="ARBA00023002"/>
    </source>
</evidence>
<gene>
    <name evidence="10" type="ordered locus">RPC_0929</name>
</gene>
<dbReference type="InterPro" id="IPR003918">
    <property type="entry name" value="NADH_UbQ_OxRdtase"/>
</dbReference>
<evidence type="ECO:0000256" key="7">
    <source>
        <dbReference type="RuleBase" id="RU000320"/>
    </source>
</evidence>
<feature type="domain" description="NADH:quinone oxidoreductase/Mrp antiporter transmembrane" evidence="9">
    <location>
        <begin position="147"/>
        <end position="430"/>
    </location>
</feature>
<dbReference type="PANTHER" id="PTHR42682:SF3">
    <property type="entry name" value="FORMATE HYDROGENLYASE SUBUNIT 3-RELATED"/>
    <property type="match status" value="1"/>
</dbReference>
<dbReference type="STRING" id="316056.RPC_0929"/>
<dbReference type="GO" id="GO:0016491">
    <property type="term" value="F:oxidoreductase activity"/>
    <property type="evidence" value="ECO:0007669"/>
    <property type="project" value="UniProtKB-KW"/>
</dbReference>
<keyword evidence="3 7" id="KW-0812">Transmembrane</keyword>
<feature type="transmembrane region" description="Helical" evidence="8">
    <location>
        <begin position="665"/>
        <end position="686"/>
    </location>
</feature>
<feature type="transmembrane region" description="Helical" evidence="8">
    <location>
        <begin position="17"/>
        <end position="39"/>
    </location>
</feature>
<dbReference type="InterPro" id="IPR052175">
    <property type="entry name" value="ComplexI-like_HydComp"/>
</dbReference>
<evidence type="ECO:0000256" key="4">
    <source>
        <dbReference type="ARBA" id="ARBA00022989"/>
    </source>
</evidence>
<feature type="transmembrane region" description="Helical" evidence="8">
    <location>
        <begin position="445"/>
        <end position="466"/>
    </location>
</feature>
<dbReference type="EMBL" id="CP000301">
    <property type="protein sequence ID" value="ABD86499.1"/>
    <property type="molecule type" value="Genomic_DNA"/>
</dbReference>
<organism evidence="10">
    <name type="scientific">Rhodopseudomonas palustris (strain BisB18)</name>
    <dbReference type="NCBI Taxonomy" id="316056"/>
    <lineage>
        <taxon>Bacteria</taxon>
        <taxon>Pseudomonadati</taxon>
        <taxon>Pseudomonadota</taxon>
        <taxon>Alphaproteobacteria</taxon>
        <taxon>Hyphomicrobiales</taxon>
        <taxon>Nitrobacteraceae</taxon>
        <taxon>Rhodopseudomonas</taxon>
    </lineage>
</organism>
<dbReference type="eggNOG" id="COG0651">
    <property type="taxonomic scope" value="Bacteria"/>
</dbReference>
<proteinExistence type="predicted"/>
<feature type="transmembrane region" description="Helical" evidence="8">
    <location>
        <begin position="487"/>
        <end position="509"/>
    </location>
</feature>
<dbReference type="PANTHER" id="PTHR42682">
    <property type="entry name" value="HYDROGENASE-4 COMPONENT F"/>
    <property type="match status" value="1"/>
</dbReference>
<keyword evidence="4 8" id="KW-1133">Transmembrane helix</keyword>
<dbReference type="PRINTS" id="PR01437">
    <property type="entry name" value="NUOXDRDTASE4"/>
</dbReference>
<evidence type="ECO:0000256" key="2">
    <source>
        <dbReference type="ARBA" id="ARBA00022475"/>
    </source>
</evidence>
<feature type="transmembrane region" description="Helical" evidence="8">
    <location>
        <begin position="181"/>
        <end position="203"/>
    </location>
</feature>
<reference evidence="10" key="1">
    <citation type="submission" date="2006-03" db="EMBL/GenBank/DDBJ databases">
        <title>Complete sequence of Rhodopseudomonas palustris BisB18.</title>
        <authorList>
            <consortium name="US DOE Joint Genome Institute"/>
            <person name="Copeland A."/>
            <person name="Lucas S."/>
            <person name="Lapidus A."/>
            <person name="Barry K."/>
            <person name="Detter J.C."/>
            <person name="Glavina del Rio T."/>
            <person name="Hammon N."/>
            <person name="Israni S."/>
            <person name="Dalin E."/>
            <person name="Tice H."/>
            <person name="Pitluck S."/>
            <person name="Chain P."/>
            <person name="Malfatti S."/>
            <person name="Shin M."/>
            <person name="Vergez L."/>
            <person name="Schmutz J."/>
            <person name="Larimer F."/>
            <person name="Land M."/>
            <person name="Hauser L."/>
            <person name="Pelletier D.A."/>
            <person name="Kyrpides N."/>
            <person name="Anderson I."/>
            <person name="Oda Y."/>
            <person name="Harwood C.S."/>
            <person name="Richardson P."/>
        </authorList>
    </citation>
    <scope>NUCLEOTIDE SEQUENCE [LARGE SCALE GENOMIC DNA]</scope>
    <source>
        <strain evidence="10">BisB18</strain>
    </source>
</reference>
<feature type="transmembrane region" description="Helical" evidence="8">
    <location>
        <begin position="317"/>
        <end position="339"/>
    </location>
</feature>
<evidence type="ECO:0000313" key="10">
    <source>
        <dbReference type="EMBL" id="ABD86499.1"/>
    </source>
</evidence>
<feature type="transmembrane region" description="Helical" evidence="8">
    <location>
        <begin position="548"/>
        <end position="566"/>
    </location>
</feature>
<sequence length="687" mass="72830">MLPVQRSQVPRREDAPVIAAVAVQLVCVAALLAIAVLALPLSRTRAATAVVYGATTLVCAGALIGALRWLFAGAAADELVLPIGLPWLGAHFRLDALAAFFLGVVNLGGAVASLYALGYGQHETAPQRVLPFFPAFLAGMNLVVLAADAFSYLLCWEFMSLASWALVMTHHREPGNARAGYVYLLMASFGTLALLLAFGLLAGPAGDYGFAAIRAMPHAPAEATLVLILMLLGAGSKAGLVPLHVWLPLAHPAAPSHVSALMSGVMTKVAVYGFIRVVFDLLGPPNWTASVLVLSLGGVTAVMGILYALLEKDLKRLLAYSTIENIGIIFVCLGLALAFQANGQTLAASLAFTAALFHVFNHSLFKSLLFFGAGAVLVATGARDMDRLGGLIHRMPVTSVVFLIGCVAISALPPFNGFVSEWLMFQAVLLSPSLPQWGLKIMVPAIGALLALAAALAAACFVKAYGVSFLSRPRSDAAANAQEVDRFSLAAMVILASLCLLAGIFPGLVIDALSPVTQQILDSRLAVQSHLPWLSIIPIAERRGSYNGLLVLAFIAISASLGYLAIRRFSSHAVRRAPAWGCGFSDAVPQAQYSPDSFAQPLRRVFGTLLFAAREHVEMPPPGAVTPARFSVEIHDLVWEGLYGRIAGAVDYAAIRLDRWQLLTIRGYLSLVFVTLVTLLLVLAIWS</sequence>
<comment type="subcellular location">
    <subcellularLocation>
        <location evidence="1">Cell membrane</location>
        <topology evidence="1">Multi-pass membrane protein</topology>
    </subcellularLocation>
    <subcellularLocation>
        <location evidence="7">Membrane</location>
        <topology evidence="7">Multi-pass membrane protein</topology>
    </subcellularLocation>
</comment>
<evidence type="ECO:0000256" key="6">
    <source>
        <dbReference type="ARBA" id="ARBA00023136"/>
    </source>
</evidence>
<feature type="transmembrane region" description="Helical" evidence="8">
    <location>
        <begin position="51"/>
        <end position="76"/>
    </location>
</feature>
<dbReference type="AlphaFoldDB" id="Q21AT7"/>
<feature type="transmembrane region" description="Helical" evidence="8">
    <location>
        <begin position="400"/>
        <end position="425"/>
    </location>
</feature>
<evidence type="ECO:0000256" key="3">
    <source>
        <dbReference type="ARBA" id="ARBA00022692"/>
    </source>
</evidence>